<dbReference type="OrthoDB" id="10415018at2759"/>
<feature type="transmembrane region" description="Helical" evidence="1">
    <location>
        <begin position="261"/>
        <end position="280"/>
    </location>
</feature>
<name>B6AHS1_CRYMR</name>
<sequence length="422" mass="50885">MDYNNTDNKNSLSMNVINMKNFDFCLIFLSGLSLWIIILCHLYHYWRKFGSIIIFKIEDNDFNYNLIIELLSLVIPLYFFTSGWRYALTTKKDLKRYFIFIVPILLFIALEYKYFGIIDIDDDIPTNIQLLSHMRIGFISVPSYHFFITVIFYYNEKIFKFSKIPVVPYNNLEINEDNLNLLDREICINNYEELNEPYCKFIHFSFFYALISMIIYFTIIICLYCFISNKILIFLLSLYYWVTMITLLCCIYILKISPQYIFMIIYFITFCTSIMLQSKFNYLKEISGLSISVTFFHYILFYIGGYCFACSRLGNRLSNIYINISVIILYIYYIYYKPIGIKYFSSLIFPYYFIPTRTTWIIEIIWINIFILTILLSKFNEIIQYKQWMEIIWFHLPYLIILFIFPLSPLFEYIGNYAINVI</sequence>
<evidence type="ECO:0000313" key="2">
    <source>
        <dbReference type="EMBL" id="EEA07766.1"/>
    </source>
</evidence>
<feature type="transmembrane region" description="Helical" evidence="1">
    <location>
        <begin position="97"/>
        <end position="115"/>
    </location>
</feature>
<dbReference type="RefSeq" id="XP_002142115.1">
    <property type="nucleotide sequence ID" value="XM_002142079.1"/>
</dbReference>
<reference evidence="2" key="1">
    <citation type="submission" date="2008-06" db="EMBL/GenBank/DDBJ databases">
        <authorList>
            <person name="Lorenzi H."/>
            <person name="Inman J."/>
            <person name="Miller J."/>
            <person name="Schobel S."/>
            <person name="Amedeo P."/>
            <person name="Caler E.V."/>
            <person name="da Silva J."/>
        </authorList>
    </citation>
    <scope>NUCLEOTIDE SEQUENCE [LARGE SCALE GENOMIC DNA]</scope>
    <source>
        <strain evidence="2">RN66</strain>
    </source>
</reference>
<protein>
    <recommendedName>
        <fullName evidence="4">Transmembrane protein</fullName>
    </recommendedName>
</protein>
<feature type="transmembrane region" description="Helical" evidence="1">
    <location>
        <begin position="66"/>
        <end position="85"/>
    </location>
</feature>
<dbReference type="AlphaFoldDB" id="B6AHS1"/>
<keyword evidence="1" id="KW-0812">Transmembrane</keyword>
<feature type="transmembrane region" description="Helical" evidence="1">
    <location>
        <begin position="21"/>
        <end position="46"/>
    </location>
</feature>
<dbReference type="VEuPathDB" id="CryptoDB:CMU_006890"/>
<dbReference type="EMBL" id="DS989734">
    <property type="protein sequence ID" value="EEA07766.1"/>
    <property type="molecule type" value="Genomic_DNA"/>
</dbReference>
<keyword evidence="3" id="KW-1185">Reference proteome</keyword>
<feature type="transmembrane region" description="Helical" evidence="1">
    <location>
        <begin position="359"/>
        <end position="379"/>
    </location>
</feature>
<dbReference type="Proteomes" id="UP000001460">
    <property type="component" value="Unassembled WGS sequence"/>
</dbReference>
<evidence type="ECO:0000313" key="3">
    <source>
        <dbReference type="Proteomes" id="UP000001460"/>
    </source>
</evidence>
<dbReference type="OMA" id="REICINN"/>
<keyword evidence="1" id="KW-0472">Membrane</keyword>
<dbReference type="GeneID" id="6997199"/>
<evidence type="ECO:0000256" key="1">
    <source>
        <dbReference type="SAM" id="Phobius"/>
    </source>
</evidence>
<feature type="transmembrane region" description="Helical" evidence="1">
    <location>
        <begin position="206"/>
        <end position="227"/>
    </location>
</feature>
<gene>
    <name evidence="2" type="ORF">CMU_006890</name>
</gene>
<accession>B6AHS1</accession>
<evidence type="ECO:0008006" key="4">
    <source>
        <dbReference type="Google" id="ProtNLM"/>
    </source>
</evidence>
<feature type="transmembrane region" description="Helical" evidence="1">
    <location>
        <begin position="320"/>
        <end position="339"/>
    </location>
</feature>
<feature type="transmembrane region" description="Helical" evidence="1">
    <location>
        <begin position="233"/>
        <end position="254"/>
    </location>
</feature>
<feature type="transmembrane region" description="Helical" evidence="1">
    <location>
        <begin position="286"/>
        <end position="308"/>
    </location>
</feature>
<feature type="transmembrane region" description="Helical" evidence="1">
    <location>
        <begin position="135"/>
        <end position="154"/>
    </location>
</feature>
<organism evidence="2 3">
    <name type="scientific">Cryptosporidium muris (strain RN66)</name>
    <dbReference type="NCBI Taxonomy" id="441375"/>
    <lineage>
        <taxon>Eukaryota</taxon>
        <taxon>Sar</taxon>
        <taxon>Alveolata</taxon>
        <taxon>Apicomplexa</taxon>
        <taxon>Conoidasida</taxon>
        <taxon>Coccidia</taxon>
        <taxon>Eucoccidiorida</taxon>
        <taxon>Eimeriorina</taxon>
        <taxon>Cryptosporidiidae</taxon>
        <taxon>Cryptosporidium</taxon>
    </lineage>
</organism>
<feature type="transmembrane region" description="Helical" evidence="1">
    <location>
        <begin position="391"/>
        <end position="411"/>
    </location>
</feature>
<proteinExistence type="predicted"/>
<keyword evidence="1" id="KW-1133">Transmembrane helix</keyword>